<dbReference type="GO" id="GO:0009982">
    <property type="term" value="F:pseudouridine synthase activity"/>
    <property type="evidence" value="ECO:0007669"/>
    <property type="project" value="InterPro"/>
</dbReference>
<dbReference type="GO" id="GO:0006396">
    <property type="term" value="P:RNA processing"/>
    <property type="evidence" value="ECO:0007669"/>
    <property type="project" value="UniProtKB-ARBA"/>
</dbReference>
<dbReference type="GO" id="GO:0140098">
    <property type="term" value="F:catalytic activity, acting on RNA"/>
    <property type="evidence" value="ECO:0007669"/>
    <property type="project" value="UniProtKB-ARBA"/>
</dbReference>
<dbReference type="SUPFAM" id="SSF55120">
    <property type="entry name" value="Pseudouridine synthase"/>
    <property type="match status" value="1"/>
</dbReference>
<dbReference type="EMBL" id="JACOSL010000046">
    <property type="protein sequence ID" value="MBI1756982.1"/>
    <property type="molecule type" value="Genomic_DNA"/>
</dbReference>
<dbReference type="AlphaFoldDB" id="A0A931LWJ3"/>
<accession>A0A931LWJ3</accession>
<evidence type="ECO:0000256" key="1">
    <source>
        <dbReference type="ARBA" id="ARBA00023235"/>
    </source>
</evidence>
<organism evidence="2 3">
    <name type="scientific">Fimbriimonas ginsengisoli</name>
    <dbReference type="NCBI Taxonomy" id="1005039"/>
    <lineage>
        <taxon>Bacteria</taxon>
        <taxon>Bacillati</taxon>
        <taxon>Armatimonadota</taxon>
        <taxon>Fimbriimonadia</taxon>
        <taxon>Fimbriimonadales</taxon>
        <taxon>Fimbriimonadaceae</taxon>
        <taxon>Fimbriimonas</taxon>
    </lineage>
</organism>
<name>A0A931LWJ3_FIMGI</name>
<comment type="caution">
    <text evidence="2">The sequence shown here is derived from an EMBL/GenBank/DDBJ whole genome shotgun (WGS) entry which is preliminary data.</text>
</comment>
<feature type="non-terminal residue" evidence="2">
    <location>
        <position position="1"/>
    </location>
</feature>
<dbReference type="InterPro" id="IPR020103">
    <property type="entry name" value="PsdUridine_synth_cat_dom_sf"/>
</dbReference>
<dbReference type="Proteomes" id="UP000727962">
    <property type="component" value="Unassembled WGS sequence"/>
</dbReference>
<dbReference type="InterPro" id="IPR042092">
    <property type="entry name" value="PsdUridine_s_RsuA/RluB/E/F_cat"/>
</dbReference>
<dbReference type="InterPro" id="IPR020094">
    <property type="entry name" value="TruA/RsuA/RluB/E/F_N"/>
</dbReference>
<dbReference type="PANTHER" id="PTHR47683:SF2">
    <property type="entry name" value="RNA-BINDING S4 DOMAIN-CONTAINING PROTEIN"/>
    <property type="match status" value="1"/>
</dbReference>
<keyword evidence="1" id="KW-0413">Isomerase</keyword>
<evidence type="ECO:0000313" key="3">
    <source>
        <dbReference type="Proteomes" id="UP000727962"/>
    </source>
</evidence>
<sequence>VRTHPARVDVLRVGKEGAQLRFVLHEGRNRQVRNMAEAVGLSVRSLKRIRVGPFTTRGLQAGACRLLGKREVGVLRKLVGLGEESS</sequence>
<reference evidence="2" key="1">
    <citation type="submission" date="2020-07" db="EMBL/GenBank/DDBJ databases">
        <title>Huge and variable diversity of episymbiotic CPR bacteria and DPANN archaea in groundwater ecosystems.</title>
        <authorList>
            <person name="He C.Y."/>
            <person name="Keren R."/>
            <person name="Whittaker M."/>
            <person name="Farag I.F."/>
            <person name="Doudna J."/>
            <person name="Cate J.H.D."/>
            <person name="Banfield J.F."/>
        </authorList>
    </citation>
    <scope>NUCLEOTIDE SEQUENCE</scope>
    <source>
        <strain evidence="2">NC_groundwater_17_Pr7_B-0.1um_64_12</strain>
    </source>
</reference>
<dbReference type="Gene3D" id="3.30.70.1560">
    <property type="entry name" value="Alpha-L RNA-binding motif"/>
    <property type="match status" value="1"/>
</dbReference>
<dbReference type="GO" id="GO:0001522">
    <property type="term" value="P:pseudouridine synthesis"/>
    <property type="evidence" value="ECO:0007669"/>
    <property type="project" value="InterPro"/>
</dbReference>
<proteinExistence type="predicted"/>
<gene>
    <name evidence="2" type="ORF">HYR64_07745</name>
</gene>
<dbReference type="PANTHER" id="PTHR47683">
    <property type="entry name" value="PSEUDOURIDINE SYNTHASE FAMILY PROTEIN-RELATED"/>
    <property type="match status" value="1"/>
</dbReference>
<evidence type="ECO:0000313" key="2">
    <source>
        <dbReference type="EMBL" id="MBI1756982.1"/>
    </source>
</evidence>
<dbReference type="GO" id="GO:0003723">
    <property type="term" value="F:RNA binding"/>
    <property type="evidence" value="ECO:0007669"/>
    <property type="project" value="InterPro"/>
</dbReference>
<dbReference type="Gene3D" id="3.30.70.580">
    <property type="entry name" value="Pseudouridine synthase I, catalytic domain, N-terminal subdomain"/>
    <property type="match status" value="1"/>
</dbReference>
<protein>
    <submittedName>
        <fullName evidence="2">Pseudouridine synthase</fullName>
    </submittedName>
</protein>
<dbReference type="InterPro" id="IPR050343">
    <property type="entry name" value="RsuA_PseudoU_synthase"/>
</dbReference>